<keyword evidence="3" id="KW-1185">Reference proteome</keyword>
<feature type="compositionally biased region" description="Pro residues" evidence="1">
    <location>
        <begin position="105"/>
        <end position="114"/>
    </location>
</feature>
<accession>A0AA39MWB4</accession>
<feature type="region of interest" description="Disordered" evidence="1">
    <location>
        <begin position="583"/>
        <end position="618"/>
    </location>
</feature>
<organism evidence="2 3">
    <name type="scientific">Armillaria borealis</name>
    <dbReference type="NCBI Taxonomy" id="47425"/>
    <lineage>
        <taxon>Eukaryota</taxon>
        <taxon>Fungi</taxon>
        <taxon>Dikarya</taxon>
        <taxon>Basidiomycota</taxon>
        <taxon>Agaricomycotina</taxon>
        <taxon>Agaricomycetes</taxon>
        <taxon>Agaricomycetidae</taxon>
        <taxon>Agaricales</taxon>
        <taxon>Marasmiineae</taxon>
        <taxon>Physalacriaceae</taxon>
        <taxon>Armillaria</taxon>
    </lineage>
</organism>
<evidence type="ECO:0000256" key="1">
    <source>
        <dbReference type="SAM" id="MobiDB-lite"/>
    </source>
</evidence>
<feature type="compositionally biased region" description="Acidic residues" evidence="1">
    <location>
        <begin position="152"/>
        <end position="176"/>
    </location>
</feature>
<protein>
    <submittedName>
        <fullName evidence="2">Uncharacterized protein</fullName>
    </submittedName>
</protein>
<dbReference type="EMBL" id="JAUEPT010000010">
    <property type="protein sequence ID" value="KAK0448235.1"/>
    <property type="molecule type" value="Genomic_DNA"/>
</dbReference>
<name>A0AA39MWB4_9AGAR</name>
<dbReference type="PANTHER" id="PTHR31912:SF34">
    <property type="entry name" value="NOTOCHORD-RELATED PROTEIN"/>
    <property type="match status" value="1"/>
</dbReference>
<dbReference type="PANTHER" id="PTHR31912">
    <property type="entry name" value="IP13529P"/>
    <property type="match status" value="1"/>
</dbReference>
<comment type="caution">
    <text evidence="2">The sequence shown here is derived from an EMBL/GenBank/DDBJ whole genome shotgun (WGS) entry which is preliminary data.</text>
</comment>
<sequence>MPPTLNPQVWRVQQNKAFCLLCKDTTGRRLDNAHVHELSRAHEAALQHFLSKQKENVPLPRTSFNITEDPKSYLLDMGTRRLLQSMSRVSSAPSDPGSDVHMAPNSPPTPPPSVPSFDWNLFDANGGIDLNPSAQEQGLSQIAEALLQYMEDDPDNIGSDDDLEDADERSDGEDEGVTPAGVGLNFESLGRERMRTTGPAISRYWYPWPDRITCTLNILMHLPRSVFSHRQLDLFLWLLKENGVDDVPTVKTMQSLNDALQKLCSITSLAFDGALGHKYFMNDLAQLIAQEMANPKVHPHLKFYPEDASNKLSEANQADRWLNELDSDQLTPMIRIGRSDFYIHEPAYLRDKRYCMPVRWFLRDQKLFAKCWDFKPVTTDGQSGWAVVKRENYKISADLFLKNLPEMRRDAALYGIPDPANILYVVDSHTNLWEPWLLTDPCKGNAWRDKAGGSRVMSFPIWLYCDDTSGNVSKKWNKHNSFLFTPAGLPRSEAQKEFNVHFLSTSNIALPLEMLDGIADQLTEAEKNGIWAWDCELQEAVLVFPVVLAMLGDNPMQSEFACHIGLWGKFFCRVCDVKGKDANDGNPDRQTMAVDTNSDGGDDSASEQSAGRSGVKRKGKKIIEDLEQMIKRVGNFIKPGKARTKAATLEQLNTYFCEAKKIGTKTKLKSMRTESGALDEEIAALPENTHSPVWRIKGLDPHRDTPVEILHVVLLGFIKYFWRDLIHNQLKGKDDKKALLETRLSSLDVSGLGISPLAGHTLVTYAGSLTGRDFRAIAQVAPYVIYDLVSEECRNAWISLSKMVPLIWQPQIDNLDSYLDTLTNEVQSFLLTTAKWTNRWFNKPKFHILVHLPEHVRRFGPAMLFATEAFESFNAIIRAKSVHSNRHAPSRDIAHAGGLFLLKDLIEQPASDSVLSSRPFSHKKTDWTSVGPGPAALVASSNTVTGYLGLDELLVNDRRRGTCVRSKRPLQTWSTTQTGSLFPRLESSSDVSVYFYSADLLYLSNGDECKINQFVIVCDPSIPGKTYVGQIKEVVNVEERSHVKEMYGMPSLRSTTDYRLASLRDLLCTVNVQHDCASRKCEAAGESPIFQERENTGKTKPTVVHRDYAGHLMLNTAQMRDARHLQLYRLSPAHFTPEETTRILYDSAKKEDSDSQPASTSFPTGSHTFST</sequence>
<evidence type="ECO:0000313" key="3">
    <source>
        <dbReference type="Proteomes" id="UP001175226"/>
    </source>
</evidence>
<feature type="region of interest" description="Disordered" evidence="1">
    <location>
        <begin position="1147"/>
        <end position="1171"/>
    </location>
</feature>
<proteinExistence type="predicted"/>
<feature type="region of interest" description="Disordered" evidence="1">
    <location>
        <begin position="152"/>
        <end position="183"/>
    </location>
</feature>
<feature type="compositionally biased region" description="Polar residues" evidence="1">
    <location>
        <begin position="1155"/>
        <end position="1171"/>
    </location>
</feature>
<dbReference type="AlphaFoldDB" id="A0AA39MWB4"/>
<dbReference type="Proteomes" id="UP001175226">
    <property type="component" value="Unassembled WGS sequence"/>
</dbReference>
<evidence type="ECO:0000313" key="2">
    <source>
        <dbReference type="EMBL" id="KAK0448235.1"/>
    </source>
</evidence>
<gene>
    <name evidence="2" type="ORF">EV421DRAFT_1900873</name>
</gene>
<feature type="region of interest" description="Disordered" evidence="1">
    <location>
        <begin position="85"/>
        <end position="118"/>
    </location>
</feature>
<reference evidence="2" key="1">
    <citation type="submission" date="2023-06" db="EMBL/GenBank/DDBJ databases">
        <authorList>
            <consortium name="Lawrence Berkeley National Laboratory"/>
            <person name="Ahrendt S."/>
            <person name="Sahu N."/>
            <person name="Indic B."/>
            <person name="Wong-Bajracharya J."/>
            <person name="Merenyi Z."/>
            <person name="Ke H.-M."/>
            <person name="Monk M."/>
            <person name="Kocsube S."/>
            <person name="Drula E."/>
            <person name="Lipzen A."/>
            <person name="Balint B."/>
            <person name="Henrissat B."/>
            <person name="Andreopoulos B."/>
            <person name="Martin F.M."/>
            <person name="Harder C.B."/>
            <person name="Rigling D."/>
            <person name="Ford K.L."/>
            <person name="Foster G.D."/>
            <person name="Pangilinan J."/>
            <person name="Papanicolaou A."/>
            <person name="Barry K."/>
            <person name="LaButti K."/>
            <person name="Viragh M."/>
            <person name="Koriabine M."/>
            <person name="Yan M."/>
            <person name="Riley R."/>
            <person name="Champramary S."/>
            <person name="Plett K.L."/>
            <person name="Tsai I.J."/>
            <person name="Slot J."/>
            <person name="Sipos G."/>
            <person name="Plett J."/>
            <person name="Nagy L.G."/>
            <person name="Grigoriev I.V."/>
        </authorList>
    </citation>
    <scope>NUCLEOTIDE SEQUENCE</scope>
    <source>
        <strain evidence="2">FPL87.14</strain>
    </source>
</reference>